<gene>
    <name evidence="1" type="ORF">STURON_00568</name>
</gene>
<evidence type="ECO:0008006" key="3">
    <source>
        <dbReference type="Google" id="ProtNLM"/>
    </source>
</evidence>
<proteinExistence type="predicted"/>
<keyword evidence="2" id="KW-1185">Reference proteome</keyword>
<dbReference type="EMBL" id="CP012328">
    <property type="protein sequence ID" value="AKU79814.1"/>
    <property type="molecule type" value="Genomic_DNA"/>
</dbReference>
<dbReference type="OrthoDB" id="389663at2"/>
<evidence type="ECO:0000313" key="1">
    <source>
        <dbReference type="EMBL" id="AKU79814.1"/>
    </source>
</evidence>
<protein>
    <recommendedName>
        <fullName evidence="3">Restriction endonuclease</fullName>
    </recommendedName>
</protein>
<sequence>MSQSLLEKNLLNKIKEAKYNTSLESHIDKERSGDKVDDFHYMIAKDVSKVLSSSEYEVYSKYLDKKELSVEGAFYRKKTDVAIKNKSDDKILGTIEFKWLKSSIQKNINNAFSNMLGEVVNIKKNNIKTMWIFLIRSETPIYDKNFNILNLFDIQMKHFQKYIRAYDIGNDEVFLPNVLSFIIYKDNCNYKNKKSKRDILIEYKDLYNKENLIIEIDKNFNYNKNNLFFNNYENSINKFVEALKKWNY</sequence>
<dbReference type="KEGG" id="stur:STURON_00568"/>
<organism evidence="1 2">
    <name type="scientific">Spiroplasma turonicum</name>
    <dbReference type="NCBI Taxonomy" id="216946"/>
    <lineage>
        <taxon>Bacteria</taxon>
        <taxon>Bacillati</taxon>
        <taxon>Mycoplasmatota</taxon>
        <taxon>Mollicutes</taxon>
        <taxon>Entomoplasmatales</taxon>
        <taxon>Spiroplasmataceae</taxon>
        <taxon>Spiroplasma</taxon>
    </lineage>
</organism>
<dbReference type="PATRIC" id="fig|216946.3.peg.571"/>
<dbReference type="AlphaFoldDB" id="A0A0K1P6I3"/>
<evidence type="ECO:0000313" key="2">
    <source>
        <dbReference type="Proteomes" id="UP000067243"/>
    </source>
</evidence>
<accession>A0A0K1P6I3</accession>
<dbReference type="RefSeq" id="WP_075048405.1">
    <property type="nucleotide sequence ID" value="NZ_CP012328.1"/>
</dbReference>
<name>A0A0K1P6I3_9MOLU</name>
<dbReference type="Proteomes" id="UP000067243">
    <property type="component" value="Chromosome"/>
</dbReference>
<dbReference type="STRING" id="216946.STURO_v1c05660"/>
<reference evidence="1 2" key="1">
    <citation type="journal article" date="2015" name="Genome Announc.">
        <title>Complete Genome Sequence of Spiroplasma turonicum Strain Tab4cT, a Parasite of a Horse Fly, Haematopota sp. (Diptera: Tabanidae).</title>
        <authorList>
            <person name="Davis R.E."/>
            <person name="Shao J."/>
            <person name="Zhao Y."/>
            <person name="Gasparich G.E."/>
            <person name="Gaynor B.J."/>
            <person name="Donofrio N."/>
        </authorList>
    </citation>
    <scope>NUCLEOTIDE SEQUENCE [LARGE SCALE GENOMIC DNA]</scope>
    <source>
        <strain evidence="1 2">Tab4c</strain>
    </source>
</reference>